<evidence type="ECO:0000256" key="4">
    <source>
        <dbReference type="ARBA" id="ARBA00013273"/>
    </source>
</evidence>
<evidence type="ECO:0000256" key="8">
    <source>
        <dbReference type="ARBA" id="ARBA00022691"/>
    </source>
</evidence>
<evidence type="ECO:0000259" key="17">
    <source>
        <dbReference type="PROSITE" id="PS51918"/>
    </source>
</evidence>
<dbReference type="InterPro" id="IPR006466">
    <property type="entry name" value="MiaB-like_arc_euk"/>
</dbReference>
<dbReference type="InterPro" id="IPR006638">
    <property type="entry name" value="Elp3/MiaA/NifB-like_rSAM"/>
</dbReference>
<evidence type="ECO:0000256" key="11">
    <source>
        <dbReference type="ARBA" id="ARBA00023004"/>
    </source>
</evidence>
<dbReference type="InterPro" id="IPR023404">
    <property type="entry name" value="rSAM_horseshoe"/>
</dbReference>
<accession>A0A6S8AJA9</accession>
<dbReference type="SUPFAM" id="SSF102114">
    <property type="entry name" value="Radical SAM enzymes"/>
    <property type="match status" value="1"/>
</dbReference>
<keyword evidence="10" id="KW-0479">Metal-binding</keyword>
<keyword evidence="11" id="KW-0408">Iron</keyword>
<gene>
    <name evidence="18" type="ORF">ALAG00032_LOCUS3111</name>
    <name evidence="19" type="ORF">ALAG00032_LOCUS3112</name>
</gene>
<evidence type="ECO:0000313" key="18">
    <source>
        <dbReference type="EMBL" id="CAE0362370.1"/>
    </source>
</evidence>
<organism evidence="18">
    <name type="scientific">Aureoumbra lagunensis</name>
    <dbReference type="NCBI Taxonomy" id="44058"/>
    <lineage>
        <taxon>Eukaryota</taxon>
        <taxon>Sar</taxon>
        <taxon>Stramenopiles</taxon>
        <taxon>Ochrophyta</taxon>
        <taxon>Pelagophyceae</taxon>
        <taxon>Pelagomonadales</taxon>
        <taxon>Aureoumbra</taxon>
    </lineage>
</organism>
<dbReference type="InterPro" id="IPR020612">
    <property type="entry name" value="Methylthiotransferase_CS"/>
</dbReference>
<dbReference type="PANTHER" id="PTHR11918:SF45">
    <property type="entry name" value="THREONYLCARBAMOYLADENOSINE TRNA METHYLTHIOTRANSFERASE"/>
    <property type="match status" value="1"/>
</dbReference>
<comment type="cofactor">
    <cofactor evidence="1">
        <name>[4Fe-4S] cluster</name>
        <dbReference type="ChEBI" id="CHEBI:49883"/>
    </cofactor>
</comment>
<dbReference type="SFLD" id="SFLDG01082">
    <property type="entry name" value="B12-binding_domain_containing"/>
    <property type="match status" value="1"/>
</dbReference>
<reference evidence="18" key="1">
    <citation type="submission" date="2021-01" db="EMBL/GenBank/DDBJ databases">
        <authorList>
            <person name="Corre E."/>
            <person name="Pelletier E."/>
            <person name="Niang G."/>
            <person name="Scheremetjew M."/>
            <person name="Finn R."/>
            <person name="Kale V."/>
            <person name="Holt S."/>
            <person name="Cochrane G."/>
            <person name="Meng A."/>
            <person name="Brown T."/>
            <person name="Cohen L."/>
        </authorList>
    </citation>
    <scope>NUCLEOTIDE SEQUENCE</scope>
    <source>
        <strain evidence="18">CCMP1510</strain>
    </source>
</reference>
<dbReference type="EC" id="2.8.4.5" evidence="4"/>
<sequence>MTTTTMSIDDIEDIGEQIDPSIRRYERSAVVFPRTKKHERIETNAKSLPEGKLVYVKTFGCAHNMSDSEYMCGILASEGYAVTSERAKDADAWVINSCTVKDPSEIAFRRVVKEGLDSGKAVVVAGCVPQAQRDLLEALRPASAIGVKALGRVGEAVDAALRGETFWALSARGPLPELSMPKIRKHALVEIIPLSTGCLGSCTYCKTRYARGKLGSYQLEAIIQRFETALYDGVAEIWLSSEDTGAYGRDIGTSLSHLLEALIVCIDSFSSSKKKPCPTMLRVGMTNPPFVLDQLDALAKCLKHPNVFAFLHVPVQAGSDTVLKRMNREYTISDFEQVVFGLKQRLGSDFPLTISTDIICGFPGENETDFDQTFNLVQRHTFSICHISQFYARQGTPAAKMRPRVPTSIVKARSRKLSILINSFNPYASLQDTILRCYARDELENEYSATSRLVAHTKSYVKILIPFRTEYVGAHLHVRVTATHRWHVDAQVIDIILTADRDDRPALADALSRMQPHVHLDDQQQPISNSLPYVSSFLNLKKNFALMNLDLLGNGPFFFLIALLSAAAALVYYSFSSPPLL</sequence>
<keyword evidence="6" id="KW-0004">4Fe-4S</keyword>
<comment type="similarity">
    <text evidence="3">Belongs to the methylthiotransferase family. CDKAL1 subfamily.</text>
</comment>
<keyword evidence="15" id="KW-1133">Transmembrane helix</keyword>
<dbReference type="EMBL" id="HBIJ01004403">
    <property type="protein sequence ID" value="CAE0362371.1"/>
    <property type="molecule type" value="Transcribed_RNA"/>
</dbReference>
<feature type="domain" description="MTTase N-terminal" evidence="16">
    <location>
        <begin position="52"/>
        <end position="162"/>
    </location>
</feature>
<dbReference type="PROSITE" id="PS51918">
    <property type="entry name" value="RADICAL_SAM"/>
    <property type="match status" value="1"/>
</dbReference>
<dbReference type="EMBL" id="HBIJ01004402">
    <property type="protein sequence ID" value="CAE0362370.1"/>
    <property type="molecule type" value="Transcribed_RNA"/>
</dbReference>
<evidence type="ECO:0000256" key="6">
    <source>
        <dbReference type="ARBA" id="ARBA00022485"/>
    </source>
</evidence>
<dbReference type="SMART" id="SM00729">
    <property type="entry name" value="Elp3"/>
    <property type="match status" value="1"/>
</dbReference>
<keyword evidence="7" id="KW-0808">Transferase</keyword>
<feature type="domain" description="Radical SAM core" evidence="17">
    <location>
        <begin position="181"/>
        <end position="428"/>
    </location>
</feature>
<dbReference type="PROSITE" id="PS01278">
    <property type="entry name" value="MTTASE_RADICAL"/>
    <property type="match status" value="1"/>
</dbReference>
<dbReference type="PROSITE" id="PS51449">
    <property type="entry name" value="MTTASE_N"/>
    <property type="match status" value="1"/>
</dbReference>
<dbReference type="SFLD" id="SFLDS00029">
    <property type="entry name" value="Radical_SAM"/>
    <property type="match status" value="1"/>
</dbReference>
<evidence type="ECO:0000256" key="1">
    <source>
        <dbReference type="ARBA" id="ARBA00001966"/>
    </source>
</evidence>
<dbReference type="GO" id="GO:0046872">
    <property type="term" value="F:metal ion binding"/>
    <property type="evidence" value="ECO:0007669"/>
    <property type="project" value="UniProtKB-KW"/>
</dbReference>
<dbReference type="Gene3D" id="3.80.30.20">
    <property type="entry name" value="tm_1862 like domain"/>
    <property type="match status" value="1"/>
</dbReference>
<dbReference type="InterPro" id="IPR007197">
    <property type="entry name" value="rSAM"/>
</dbReference>
<keyword evidence="15" id="KW-0472">Membrane</keyword>
<evidence type="ECO:0000256" key="2">
    <source>
        <dbReference type="ARBA" id="ARBA00002399"/>
    </source>
</evidence>
<keyword evidence="12" id="KW-0411">Iron-sulfur</keyword>
<evidence type="ECO:0000313" key="19">
    <source>
        <dbReference type="EMBL" id="CAE0362371.1"/>
    </source>
</evidence>
<dbReference type="GO" id="GO:0035598">
    <property type="term" value="F:tRNA (N(6)-L-threonylcarbamoyladenosine(37)-C(2))-methylthiotransferase activity"/>
    <property type="evidence" value="ECO:0007669"/>
    <property type="project" value="UniProtKB-EC"/>
</dbReference>
<dbReference type="InterPro" id="IPR038135">
    <property type="entry name" value="Methylthiotransferase_N_sf"/>
</dbReference>
<evidence type="ECO:0000256" key="5">
    <source>
        <dbReference type="ARBA" id="ARBA00018810"/>
    </source>
</evidence>
<keyword evidence="15" id="KW-0812">Transmembrane</keyword>
<dbReference type="Pfam" id="PF04055">
    <property type="entry name" value="Radical_SAM"/>
    <property type="match status" value="1"/>
</dbReference>
<evidence type="ECO:0000256" key="13">
    <source>
        <dbReference type="ARBA" id="ARBA00031213"/>
    </source>
</evidence>
<dbReference type="NCBIfam" id="TIGR01578">
    <property type="entry name" value="MiaB-like-B"/>
    <property type="match status" value="1"/>
</dbReference>
<dbReference type="InterPro" id="IPR058240">
    <property type="entry name" value="rSAM_sf"/>
</dbReference>
<evidence type="ECO:0000256" key="12">
    <source>
        <dbReference type="ARBA" id="ARBA00023014"/>
    </source>
</evidence>
<protein>
    <recommendedName>
        <fullName evidence="5">Threonylcarbamoyladenosine tRNA methylthiotransferase</fullName>
        <ecNumber evidence="4">2.8.4.5</ecNumber>
    </recommendedName>
    <alternativeName>
        <fullName evidence="13">tRNA-t(6)A37 methylthiotransferase</fullName>
    </alternativeName>
</protein>
<dbReference type="InterPro" id="IPR005839">
    <property type="entry name" value="Methylthiotransferase"/>
</dbReference>
<dbReference type="GO" id="GO:0051539">
    <property type="term" value="F:4 iron, 4 sulfur cluster binding"/>
    <property type="evidence" value="ECO:0007669"/>
    <property type="project" value="UniProtKB-KW"/>
</dbReference>
<comment type="function">
    <text evidence="2">Catalyzes the methylthiolation of N6-threonylcarbamoyladenosine (t(6)A), leading to the formation of 2-methylthio-N6-threonylcarbamoyladenosine (ms(2)t(6)A) at position 37 in tRNAs that read codons beginning with adenine.</text>
</comment>
<dbReference type="InterPro" id="IPR013848">
    <property type="entry name" value="Methylthiotransferase_N"/>
</dbReference>
<feature type="transmembrane region" description="Helical" evidence="15">
    <location>
        <begin position="557"/>
        <end position="575"/>
    </location>
</feature>
<evidence type="ECO:0000259" key="16">
    <source>
        <dbReference type="PROSITE" id="PS51449"/>
    </source>
</evidence>
<keyword evidence="9" id="KW-0819">tRNA processing</keyword>
<dbReference type="NCBIfam" id="TIGR00089">
    <property type="entry name" value="MiaB/RimO family radical SAM methylthiotransferase"/>
    <property type="match status" value="1"/>
</dbReference>
<evidence type="ECO:0000256" key="9">
    <source>
        <dbReference type="ARBA" id="ARBA00022694"/>
    </source>
</evidence>
<dbReference type="Gene3D" id="3.40.50.12160">
    <property type="entry name" value="Methylthiotransferase, N-terminal domain"/>
    <property type="match status" value="1"/>
</dbReference>
<dbReference type="FunFam" id="3.80.30.20:FF:000002">
    <property type="entry name" value="threonylcarbamoyladenosine tRNA methylthiotransferase isoform X2"/>
    <property type="match status" value="1"/>
</dbReference>
<evidence type="ECO:0000256" key="15">
    <source>
        <dbReference type="SAM" id="Phobius"/>
    </source>
</evidence>
<dbReference type="PANTHER" id="PTHR11918">
    <property type="entry name" value="RADICAL SAM PROTEINS"/>
    <property type="match status" value="1"/>
</dbReference>
<dbReference type="Pfam" id="PF00919">
    <property type="entry name" value="UPF0004"/>
    <property type="match status" value="1"/>
</dbReference>
<evidence type="ECO:0000256" key="7">
    <source>
        <dbReference type="ARBA" id="ARBA00022679"/>
    </source>
</evidence>
<keyword evidence="8" id="KW-0949">S-adenosyl-L-methionine</keyword>
<evidence type="ECO:0000256" key="10">
    <source>
        <dbReference type="ARBA" id="ARBA00022723"/>
    </source>
</evidence>
<dbReference type="AlphaFoldDB" id="A0A6S8AJA9"/>
<dbReference type="GO" id="GO:0005783">
    <property type="term" value="C:endoplasmic reticulum"/>
    <property type="evidence" value="ECO:0007669"/>
    <property type="project" value="TreeGrafter"/>
</dbReference>
<evidence type="ECO:0000256" key="14">
    <source>
        <dbReference type="ARBA" id="ARBA00051661"/>
    </source>
</evidence>
<proteinExistence type="inferred from homology"/>
<comment type="catalytic activity">
    <reaction evidence="14">
        <text>N(6)-L-threonylcarbamoyladenosine(37) in tRNA + (sulfur carrier)-SH + AH2 + 2 S-adenosyl-L-methionine = 2-methylsulfanyl-N(6)-L-threonylcarbamoyladenosine(37) in tRNA + (sulfur carrier)-H + 5'-deoxyadenosine + L-methionine + A + S-adenosyl-L-homocysteine + 2 H(+)</text>
        <dbReference type="Rhea" id="RHEA:37075"/>
        <dbReference type="Rhea" id="RHEA-COMP:10163"/>
        <dbReference type="Rhea" id="RHEA-COMP:11092"/>
        <dbReference type="Rhea" id="RHEA-COMP:14737"/>
        <dbReference type="Rhea" id="RHEA-COMP:14739"/>
        <dbReference type="ChEBI" id="CHEBI:13193"/>
        <dbReference type="ChEBI" id="CHEBI:15378"/>
        <dbReference type="ChEBI" id="CHEBI:17319"/>
        <dbReference type="ChEBI" id="CHEBI:17499"/>
        <dbReference type="ChEBI" id="CHEBI:29917"/>
        <dbReference type="ChEBI" id="CHEBI:57844"/>
        <dbReference type="ChEBI" id="CHEBI:57856"/>
        <dbReference type="ChEBI" id="CHEBI:59789"/>
        <dbReference type="ChEBI" id="CHEBI:64428"/>
        <dbReference type="ChEBI" id="CHEBI:74418"/>
        <dbReference type="ChEBI" id="CHEBI:74420"/>
        <dbReference type="EC" id="2.8.4.5"/>
    </reaction>
</comment>
<name>A0A6S8AJA9_9STRA</name>
<evidence type="ECO:0000256" key="3">
    <source>
        <dbReference type="ARBA" id="ARBA00008616"/>
    </source>
</evidence>